<dbReference type="FunFam" id="1.20.140.10:FF:000015">
    <property type="entry name" value="Acyl-coenzyme A oxidase"/>
    <property type="match status" value="1"/>
</dbReference>
<evidence type="ECO:0000256" key="2">
    <source>
        <dbReference type="ARBA" id="ARBA00001974"/>
    </source>
</evidence>
<dbReference type="Gene3D" id="1.20.140.10">
    <property type="entry name" value="Butyryl-CoA Dehydrogenase, subunit A, domain 3"/>
    <property type="match status" value="2"/>
</dbReference>
<dbReference type="GO" id="GO:0005504">
    <property type="term" value="F:fatty acid binding"/>
    <property type="evidence" value="ECO:0007669"/>
    <property type="project" value="TreeGrafter"/>
</dbReference>
<evidence type="ECO:0000313" key="18">
    <source>
        <dbReference type="EMBL" id="CAG9334089.1"/>
    </source>
</evidence>
<evidence type="ECO:0000259" key="14">
    <source>
        <dbReference type="Pfam" id="PF01756"/>
    </source>
</evidence>
<keyword evidence="19" id="KW-1185">Reference proteome</keyword>
<comment type="caution">
    <text evidence="18">The sequence shown here is derived from an EMBL/GenBank/DDBJ whole genome shotgun (WGS) entry which is preliminary data.</text>
</comment>
<keyword evidence="7" id="KW-0276">Fatty acid metabolism</keyword>
<dbReference type="AlphaFoldDB" id="A0AAU9K826"/>
<organism evidence="18 19">
    <name type="scientific">Blepharisma stoltei</name>
    <dbReference type="NCBI Taxonomy" id="1481888"/>
    <lineage>
        <taxon>Eukaryota</taxon>
        <taxon>Sar</taxon>
        <taxon>Alveolata</taxon>
        <taxon>Ciliophora</taxon>
        <taxon>Postciliodesmatophora</taxon>
        <taxon>Heterotrichea</taxon>
        <taxon>Heterotrichida</taxon>
        <taxon>Blepharismidae</taxon>
        <taxon>Blepharisma</taxon>
    </lineage>
</organism>
<name>A0AAU9K826_9CILI</name>
<comment type="subcellular location">
    <subcellularLocation>
        <location evidence="3">Peroxisome</location>
    </subcellularLocation>
</comment>
<evidence type="ECO:0000259" key="16">
    <source>
        <dbReference type="Pfam" id="PF14749"/>
    </source>
</evidence>
<feature type="binding site" evidence="13">
    <location>
        <position position="138"/>
    </location>
    <ligand>
        <name>FAD</name>
        <dbReference type="ChEBI" id="CHEBI:57692"/>
    </ligand>
</feature>
<dbReference type="GO" id="GO:0003997">
    <property type="term" value="F:acyl-CoA oxidase activity"/>
    <property type="evidence" value="ECO:0007669"/>
    <property type="project" value="UniProtKB-EC"/>
</dbReference>
<dbReference type="FunFam" id="2.40.110.10:FF:000003">
    <property type="entry name" value="Acyl-coenzyme A oxidase"/>
    <property type="match status" value="1"/>
</dbReference>
<keyword evidence="5 11" id="KW-0285">Flavoprotein</keyword>
<dbReference type="InterPro" id="IPR002655">
    <property type="entry name" value="Acyl-CoA_oxidase_C"/>
</dbReference>
<dbReference type="InterPro" id="IPR009100">
    <property type="entry name" value="AcylCoA_DH/oxidase_NM_dom_sf"/>
</dbReference>
<evidence type="ECO:0000256" key="13">
    <source>
        <dbReference type="PIRSR" id="PIRSR000168-2"/>
    </source>
</evidence>
<reference evidence="18" key="1">
    <citation type="submission" date="2021-09" db="EMBL/GenBank/DDBJ databases">
        <authorList>
            <consortium name="AG Swart"/>
            <person name="Singh M."/>
            <person name="Singh A."/>
            <person name="Seah K."/>
            <person name="Emmerich C."/>
        </authorList>
    </citation>
    <scope>NUCLEOTIDE SEQUENCE</scope>
    <source>
        <strain evidence="18">ATCC30299</strain>
    </source>
</reference>
<dbReference type="GO" id="GO:0055088">
    <property type="term" value="P:lipid homeostasis"/>
    <property type="evidence" value="ECO:0007669"/>
    <property type="project" value="TreeGrafter"/>
</dbReference>
<dbReference type="Pfam" id="PF22924">
    <property type="entry name" value="ACOX_C_alpha1"/>
    <property type="match status" value="1"/>
</dbReference>
<dbReference type="GO" id="GO:0033540">
    <property type="term" value="P:fatty acid beta-oxidation using acyl-CoA oxidase"/>
    <property type="evidence" value="ECO:0007669"/>
    <property type="project" value="TreeGrafter"/>
</dbReference>
<evidence type="ECO:0000256" key="11">
    <source>
        <dbReference type="PIRNR" id="PIRNR000168"/>
    </source>
</evidence>
<keyword evidence="8" id="KW-0560">Oxidoreductase</keyword>
<dbReference type="GO" id="GO:0071949">
    <property type="term" value="F:FAD binding"/>
    <property type="evidence" value="ECO:0007669"/>
    <property type="project" value="InterPro"/>
</dbReference>
<evidence type="ECO:0000259" key="17">
    <source>
        <dbReference type="Pfam" id="PF22924"/>
    </source>
</evidence>
<dbReference type="Pfam" id="PF01756">
    <property type="entry name" value="ACOX"/>
    <property type="match status" value="1"/>
</dbReference>
<dbReference type="Pfam" id="PF02770">
    <property type="entry name" value="Acyl-CoA_dh_M"/>
    <property type="match status" value="1"/>
</dbReference>
<evidence type="ECO:0000256" key="9">
    <source>
        <dbReference type="ARBA" id="ARBA00023098"/>
    </source>
</evidence>
<protein>
    <recommendedName>
        <fullName evidence="11">Acyl-coenzyme A oxidase</fullName>
    </recommendedName>
</protein>
<evidence type="ECO:0000256" key="5">
    <source>
        <dbReference type="ARBA" id="ARBA00022630"/>
    </source>
</evidence>
<dbReference type="EMBL" id="CAJZBQ010000057">
    <property type="protein sequence ID" value="CAG9334089.1"/>
    <property type="molecule type" value="Genomic_DNA"/>
</dbReference>
<accession>A0AAU9K826</accession>
<evidence type="ECO:0000256" key="7">
    <source>
        <dbReference type="ARBA" id="ARBA00022832"/>
    </source>
</evidence>
<dbReference type="InterPro" id="IPR055060">
    <property type="entry name" value="ACOX_C_alpha1"/>
</dbReference>
<dbReference type="PIRSF" id="PIRSF000168">
    <property type="entry name" value="Acyl-CoA_oxidase"/>
    <property type="match status" value="1"/>
</dbReference>
<dbReference type="GO" id="GO:0005777">
    <property type="term" value="C:peroxisome"/>
    <property type="evidence" value="ECO:0007669"/>
    <property type="project" value="UniProtKB-SubCell"/>
</dbReference>
<dbReference type="InterPro" id="IPR006091">
    <property type="entry name" value="Acyl-CoA_Oxase/DH_mid-dom"/>
</dbReference>
<dbReference type="InterPro" id="IPR012258">
    <property type="entry name" value="Acyl-CoA_oxidase"/>
</dbReference>
<dbReference type="SUPFAM" id="SSF56645">
    <property type="entry name" value="Acyl-CoA dehydrogenase NM domain-like"/>
    <property type="match status" value="1"/>
</dbReference>
<evidence type="ECO:0000256" key="3">
    <source>
        <dbReference type="ARBA" id="ARBA00004275"/>
    </source>
</evidence>
<dbReference type="InterPro" id="IPR029320">
    <property type="entry name" value="Acyl-CoA_ox_N"/>
</dbReference>
<dbReference type="PANTHER" id="PTHR10909:SF250">
    <property type="entry name" value="PEROXISOMAL ACYL-COENZYME A OXIDASE 1"/>
    <property type="match status" value="1"/>
</dbReference>
<feature type="binding site" evidence="13">
    <location>
        <position position="177"/>
    </location>
    <ligand>
        <name>FAD</name>
        <dbReference type="ChEBI" id="CHEBI:57692"/>
    </ligand>
</feature>
<dbReference type="Gene3D" id="2.40.110.10">
    <property type="entry name" value="Butyryl-CoA Dehydrogenase, subunit A, domain 2"/>
    <property type="match status" value="1"/>
</dbReference>
<dbReference type="Gene3D" id="1.10.540.10">
    <property type="entry name" value="Acyl-CoA dehydrogenase/oxidase, N-terminal domain"/>
    <property type="match status" value="1"/>
</dbReference>
<dbReference type="InterPro" id="IPR046373">
    <property type="entry name" value="Acyl-CoA_Oxase/DH_mid-dom_sf"/>
</dbReference>
<comment type="cofactor">
    <cofactor evidence="2">
        <name>FAD</name>
        <dbReference type="ChEBI" id="CHEBI:57692"/>
    </cofactor>
</comment>
<sequence>MGLEEERKKVTFNVEKLGDILIPQILPNTTASRVREITQKAIKNPDLYFPLQRYSENREDTIDRGLRHGLAMKNFIKSEKLSREESRILLSLFPELTSIVLHYEFFLPSFELQASESQKAEMMEKIMNLEIIGCYAQTELGHGSNIRGIETEAIYDVENETFVMNSPTVTSAKWWIGGLGVAATHALVVAKLFIKNQDYGPHTFLIQIRDMKTHEPLCGVTVGDIGPKFGTNANDNGFLIFDHMRVPRECMLTRFARVNENGDYEILNPNALKILYSSMVKARVLIFGDSWYSMAHAATIAIRYSLIREQFPDHENPSKERQLIDYQIQRSKLFTVLSLVYANIFARTALSQKYQECELKMQNDDDSMLGEMHILSSLYKGFATAIAAESVEMCRRSCGGHGYSMYSGIPIVYTMYIPACTYEGDNSILILQAAKFITALLRNLGKGKKLPNKFAFLAEPIPVFNGIPDAACPAFHQKCFQALAHFKLHRLAQKEQKLIASGIAKEKIWTDALQVEAIEACEPLYHASIHEDFARAVENLVDPDIKQAVENLRQIYAVSKLEKFSGILLRVGLVPDILEKMKDTLIQVLNRVRNDAIGLVETFEFSDEALCSVIGRKDGNIYPAMIDASKNLNPINKEKVFAGMQKYLRPKL</sequence>
<evidence type="ECO:0000256" key="4">
    <source>
        <dbReference type="ARBA" id="ARBA00006288"/>
    </source>
</evidence>
<keyword evidence="10" id="KW-0576">Peroxisome</keyword>
<keyword evidence="6 11" id="KW-0274">FAD</keyword>
<feature type="domain" description="Acyl-coenzyme A oxidase N-terminal" evidence="16">
    <location>
        <begin position="32"/>
        <end position="132"/>
    </location>
</feature>
<comment type="catalytic activity">
    <reaction evidence="1">
        <text>a 2,3-saturated acyl-CoA + O2 = a (2E)-enoyl-CoA + H2O2</text>
        <dbReference type="Rhea" id="RHEA:38959"/>
        <dbReference type="ChEBI" id="CHEBI:15379"/>
        <dbReference type="ChEBI" id="CHEBI:16240"/>
        <dbReference type="ChEBI" id="CHEBI:58856"/>
        <dbReference type="ChEBI" id="CHEBI:65111"/>
        <dbReference type="EC" id="1.3.3.6"/>
    </reaction>
</comment>
<dbReference type="SUPFAM" id="SSF47203">
    <property type="entry name" value="Acyl-CoA dehydrogenase C-terminal domain-like"/>
    <property type="match status" value="2"/>
</dbReference>
<proteinExistence type="inferred from homology"/>
<feature type="domain" description="Acyl-CoA oxidase C-alpha1" evidence="17">
    <location>
        <begin position="276"/>
        <end position="437"/>
    </location>
</feature>
<evidence type="ECO:0000256" key="6">
    <source>
        <dbReference type="ARBA" id="ARBA00022827"/>
    </source>
</evidence>
<feature type="domain" description="Acyl-CoA oxidase C-terminal" evidence="14">
    <location>
        <begin position="477"/>
        <end position="651"/>
    </location>
</feature>
<dbReference type="InterPro" id="IPR037069">
    <property type="entry name" value="AcylCoA_DH/ox_N_sf"/>
</dbReference>
<dbReference type="Proteomes" id="UP001162131">
    <property type="component" value="Unassembled WGS sequence"/>
</dbReference>
<comment type="similarity">
    <text evidence="4 11">Belongs to the acyl-CoA oxidase family.</text>
</comment>
<dbReference type="Pfam" id="PF14749">
    <property type="entry name" value="Acyl-CoA_ox_N"/>
    <property type="match status" value="1"/>
</dbReference>
<dbReference type="InterPro" id="IPR036250">
    <property type="entry name" value="AcylCo_DH-like_C"/>
</dbReference>
<evidence type="ECO:0000256" key="8">
    <source>
        <dbReference type="ARBA" id="ARBA00023002"/>
    </source>
</evidence>
<dbReference type="PANTHER" id="PTHR10909">
    <property type="entry name" value="ELECTRON TRANSPORT OXIDOREDUCTASE"/>
    <property type="match status" value="1"/>
</dbReference>
<evidence type="ECO:0000256" key="10">
    <source>
        <dbReference type="ARBA" id="ARBA00023140"/>
    </source>
</evidence>
<feature type="domain" description="Acyl-CoA oxidase/dehydrogenase middle" evidence="15">
    <location>
        <begin position="134"/>
        <end position="243"/>
    </location>
</feature>
<feature type="active site" description="Proton acceptor" evidence="12">
    <location>
        <position position="423"/>
    </location>
</feature>
<keyword evidence="9" id="KW-0443">Lipid metabolism</keyword>
<evidence type="ECO:0000313" key="19">
    <source>
        <dbReference type="Proteomes" id="UP001162131"/>
    </source>
</evidence>
<evidence type="ECO:0000259" key="15">
    <source>
        <dbReference type="Pfam" id="PF02770"/>
    </source>
</evidence>
<gene>
    <name evidence="18" type="ORF">BSTOLATCC_MIC59891</name>
</gene>
<evidence type="ECO:0000256" key="12">
    <source>
        <dbReference type="PIRSR" id="PIRSR000168-1"/>
    </source>
</evidence>
<evidence type="ECO:0000256" key="1">
    <source>
        <dbReference type="ARBA" id="ARBA00001201"/>
    </source>
</evidence>